<accession>A0AAN7ZMK6</accession>
<sequence>MLDAIKTSFDLSIQLASTPIDLEHIQQPTTTSSNPIFNISILIYNMLAFITLALAALAAAGPLAKGTTGEMVVIADIQDGGPPRNFTGTIQSVDAQILAINPSYVPRDVPDHALDLMAGKLHKRYTSVNCDIFSDIPARSDGIVTQLNTLYAKFNDQCCFPPGCARVACSLDNAVFACSRNGGQKCVPCGWLADSASAILGRCGMPNRNNRVWGNDAEPDFFVDVHTSDC</sequence>
<name>A0AAN7ZMK6_9PEZI</name>
<feature type="transmembrane region" description="Helical" evidence="1">
    <location>
        <begin position="41"/>
        <end position="61"/>
    </location>
</feature>
<evidence type="ECO:0000313" key="3">
    <source>
        <dbReference type="Proteomes" id="UP001310594"/>
    </source>
</evidence>
<keyword evidence="1" id="KW-0812">Transmembrane</keyword>
<organism evidence="2 3">
    <name type="scientific">Elasticomyces elasticus</name>
    <dbReference type="NCBI Taxonomy" id="574655"/>
    <lineage>
        <taxon>Eukaryota</taxon>
        <taxon>Fungi</taxon>
        <taxon>Dikarya</taxon>
        <taxon>Ascomycota</taxon>
        <taxon>Pezizomycotina</taxon>
        <taxon>Dothideomycetes</taxon>
        <taxon>Dothideomycetidae</taxon>
        <taxon>Mycosphaerellales</taxon>
        <taxon>Teratosphaeriaceae</taxon>
        <taxon>Elasticomyces</taxon>
    </lineage>
</organism>
<evidence type="ECO:0000256" key="1">
    <source>
        <dbReference type="SAM" id="Phobius"/>
    </source>
</evidence>
<protein>
    <submittedName>
        <fullName evidence="2">Uncharacterized protein</fullName>
    </submittedName>
</protein>
<dbReference type="AlphaFoldDB" id="A0AAN7ZMK6"/>
<gene>
    <name evidence="2" type="ORF">LTR97_007785</name>
</gene>
<evidence type="ECO:0000313" key="2">
    <source>
        <dbReference type="EMBL" id="KAK5696483.1"/>
    </source>
</evidence>
<dbReference type="EMBL" id="JAVRQU010000012">
    <property type="protein sequence ID" value="KAK5696483.1"/>
    <property type="molecule type" value="Genomic_DNA"/>
</dbReference>
<dbReference type="Proteomes" id="UP001310594">
    <property type="component" value="Unassembled WGS sequence"/>
</dbReference>
<reference evidence="2" key="1">
    <citation type="submission" date="2023-08" db="EMBL/GenBank/DDBJ databases">
        <title>Black Yeasts Isolated from many extreme environments.</title>
        <authorList>
            <person name="Coleine C."/>
            <person name="Stajich J.E."/>
            <person name="Selbmann L."/>
        </authorList>
    </citation>
    <scope>NUCLEOTIDE SEQUENCE</scope>
    <source>
        <strain evidence="2">CCFEE 5810</strain>
    </source>
</reference>
<comment type="caution">
    <text evidence="2">The sequence shown here is derived from an EMBL/GenBank/DDBJ whole genome shotgun (WGS) entry which is preliminary data.</text>
</comment>
<proteinExistence type="predicted"/>
<keyword evidence="1" id="KW-0472">Membrane</keyword>
<keyword evidence="1" id="KW-1133">Transmembrane helix</keyword>